<reference evidence="2 3" key="1">
    <citation type="submission" date="2015-01" db="EMBL/GenBank/DDBJ databases">
        <title>Evolution of Trichinella species and genotypes.</title>
        <authorList>
            <person name="Korhonen P.K."/>
            <person name="Edoardo P."/>
            <person name="Giuseppe L.R."/>
            <person name="Gasser R.B."/>
        </authorList>
    </citation>
    <scope>NUCLEOTIDE SEQUENCE [LARGE SCALE GENOMIC DNA]</scope>
    <source>
        <strain evidence="2">ISS2496</strain>
    </source>
</reference>
<feature type="region of interest" description="Disordered" evidence="1">
    <location>
        <begin position="1"/>
        <end position="25"/>
    </location>
</feature>
<accession>A0A0V1A801</accession>
<feature type="compositionally biased region" description="Polar residues" evidence="1">
    <location>
        <begin position="123"/>
        <end position="133"/>
    </location>
</feature>
<feature type="region of interest" description="Disordered" evidence="1">
    <location>
        <begin position="116"/>
        <end position="158"/>
    </location>
</feature>
<protein>
    <submittedName>
        <fullName evidence="2">Uncharacterized protein</fullName>
    </submittedName>
</protein>
<evidence type="ECO:0000256" key="1">
    <source>
        <dbReference type="SAM" id="MobiDB-lite"/>
    </source>
</evidence>
<comment type="caution">
    <text evidence="2">The sequence shown here is derived from an EMBL/GenBank/DDBJ whole genome shotgun (WGS) entry which is preliminary data.</text>
</comment>
<gene>
    <name evidence="2" type="ORF">T12_13901</name>
</gene>
<dbReference type="EMBL" id="JYDQ01000022">
    <property type="protein sequence ID" value="KRY20740.1"/>
    <property type="molecule type" value="Genomic_DNA"/>
</dbReference>
<name>A0A0V1A801_9BILA</name>
<sequence>MKKNISVYGNSPDNRVRRRHRPLQHSRSQLEPLVVGQLVNEALIRLRVPRGPAFSPCGYACSSGSLLLPGPPMLPGHCSPIPQKESLHYRATLTTDEPNLLLPLWYDGSPLAWPNTVSRRDQNTPMSVGTSQEDLPVHPSSKENGKHRGPPRSSPLAGTFSLCPIVGPLRNAGIEAGFPASQPADSVPGRAVHSETYVPSFFTEPSKTMRCFIASGLC</sequence>
<evidence type="ECO:0000313" key="2">
    <source>
        <dbReference type="EMBL" id="KRY20740.1"/>
    </source>
</evidence>
<dbReference type="Proteomes" id="UP000054783">
    <property type="component" value="Unassembled WGS sequence"/>
</dbReference>
<evidence type="ECO:0000313" key="3">
    <source>
        <dbReference type="Proteomes" id="UP000054783"/>
    </source>
</evidence>
<dbReference type="AlphaFoldDB" id="A0A0V1A801"/>
<proteinExistence type="predicted"/>
<organism evidence="2 3">
    <name type="scientific">Trichinella patagoniensis</name>
    <dbReference type="NCBI Taxonomy" id="990121"/>
    <lineage>
        <taxon>Eukaryota</taxon>
        <taxon>Metazoa</taxon>
        <taxon>Ecdysozoa</taxon>
        <taxon>Nematoda</taxon>
        <taxon>Enoplea</taxon>
        <taxon>Dorylaimia</taxon>
        <taxon>Trichinellida</taxon>
        <taxon>Trichinellidae</taxon>
        <taxon>Trichinella</taxon>
    </lineage>
</organism>
<keyword evidence="3" id="KW-1185">Reference proteome</keyword>